<dbReference type="Proteomes" id="UP001576780">
    <property type="component" value="Unassembled WGS sequence"/>
</dbReference>
<keyword evidence="1" id="KW-0812">Transmembrane</keyword>
<proteinExistence type="predicted"/>
<dbReference type="EMBL" id="JBHFNT010000182">
    <property type="protein sequence ID" value="MFB2836853.1"/>
    <property type="molecule type" value="Genomic_DNA"/>
</dbReference>
<evidence type="ECO:0000313" key="2">
    <source>
        <dbReference type="EMBL" id="MFB2836853.1"/>
    </source>
</evidence>
<gene>
    <name evidence="2" type="ORF">ACE1CA_20185</name>
</gene>
<dbReference type="RefSeq" id="WP_413279219.1">
    <property type="nucleotide sequence ID" value="NZ_JBHFNT010000182.1"/>
</dbReference>
<evidence type="ECO:0000313" key="3">
    <source>
        <dbReference type="Proteomes" id="UP001576780"/>
    </source>
</evidence>
<protein>
    <submittedName>
        <fullName evidence="2">Uncharacterized protein</fullName>
    </submittedName>
</protein>
<keyword evidence="1" id="KW-0472">Membrane</keyword>
<keyword evidence="1" id="KW-1133">Transmembrane helix</keyword>
<evidence type="ECO:0000256" key="1">
    <source>
        <dbReference type="SAM" id="Phobius"/>
    </source>
</evidence>
<name>A0ABV4WQD7_9CYAN</name>
<feature type="transmembrane region" description="Helical" evidence="1">
    <location>
        <begin position="12"/>
        <end position="36"/>
    </location>
</feature>
<comment type="caution">
    <text evidence="2">The sequence shown here is derived from an EMBL/GenBank/DDBJ whole genome shotgun (WGS) entry which is preliminary data.</text>
</comment>
<feature type="transmembrane region" description="Helical" evidence="1">
    <location>
        <begin position="42"/>
        <end position="62"/>
    </location>
</feature>
<keyword evidence="3" id="KW-1185">Reference proteome</keyword>
<reference evidence="2 3" key="1">
    <citation type="submission" date="2024-09" db="EMBL/GenBank/DDBJ databases">
        <title>Floridaenema gen nov. (Aerosakkonemataceae, Aerosakkonematales ord. nov., Cyanobacteria) from benthic tropical and subtropical fresh waters, with the description of four new species.</title>
        <authorList>
            <person name="Moretto J.A."/>
            <person name="Berthold D.E."/>
            <person name="Lefler F.W."/>
            <person name="Huang I.-S."/>
            <person name="Laughinghouse H. IV."/>
        </authorList>
    </citation>
    <scope>NUCLEOTIDE SEQUENCE [LARGE SCALE GENOMIC DNA]</scope>
    <source>
        <strain evidence="2 3">BLCC-F167</strain>
    </source>
</reference>
<organism evidence="2 3">
    <name type="scientific">Floridaenema evergladense BLCC-F167</name>
    <dbReference type="NCBI Taxonomy" id="3153639"/>
    <lineage>
        <taxon>Bacteria</taxon>
        <taxon>Bacillati</taxon>
        <taxon>Cyanobacteriota</taxon>
        <taxon>Cyanophyceae</taxon>
        <taxon>Oscillatoriophycideae</taxon>
        <taxon>Aerosakkonematales</taxon>
        <taxon>Aerosakkonemataceae</taxon>
        <taxon>Floridanema</taxon>
        <taxon>Floridanema evergladense</taxon>
    </lineage>
</organism>
<sequence>MDEVARRIASLGLPGVMLAVALSIAGGMGLAGAAAITTALAMLGGPLGMMGGIGVLLAATAIGEAVSRYGIQAVLVATYLERRRQGEPCHRLCQEISTLWISEELRREISRQIRLSGCCNDCPNLR</sequence>
<accession>A0ABV4WQD7</accession>